<reference evidence="2 3" key="1">
    <citation type="submission" date="2024-04" db="EMBL/GenBank/DDBJ databases">
        <title>Phyllosticta paracitricarpa is synonymous to the EU quarantine fungus P. citricarpa based on phylogenomic analyses.</title>
        <authorList>
            <consortium name="Lawrence Berkeley National Laboratory"/>
            <person name="Van Ingen-Buijs V.A."/>
            <person name="Van Westerhoven A.C."/>
            <person name="Haridas S."/>
            <person name="Skiadas P."/>
            <person name="Martin F."/>
            <person name="Groenewald J.Z."/>
            <person name="Crous P.W."/>
            <person name="Seidl M.F."/>
        </authorList>
    </citation>
    <scope>NUCLEOTIDE SEQUENCE [LARGE SCALE GENOMIC DNA]</scope>
    <source>
        <strain evidence="2 3">CBS 123374</strain>
    </source>
</reference>
<dbReference type="EMBL" id="JBBWRZ010000002">
    <property type="protein sequence ID" value="KAK8243451.1"/>
    <property type="molecule type" value="Genomic_DNA"/>
</dbReference>
<name>A0ABR1YXK8_9PEZI</name>
<gene>
    <name evidence="2" type="ORF">HDK90DRAFT_545460</name>
</gene>
<accession>A0ABR1YXK8</accession>
<evidence type="ECO:0000256" key="1">
    <source>
        <dbReference type="SAM" id="MobiDB-lite"/>
    </source>
</evidence>
<feature type="compositionally biased region" description="Acidic residues" evidence="1">
    <location>
        <begin position="581"/>
        <end position="607"/>
    </location>
</feature>
<evidence type="ECO:0000313" key="2">
    <source>
        <dbReference type="EMBL" id="KAK8243451.1"/>
    </source>
</evidence>
<keyword evidence="3" id="KW-1185">Reference proteome</keyword>
<feature type="region of interest" description="Disordered" evidence="1">
    <location>
        <begin position="581"/>
        <end position="654"/>
    </location>
</feature>
<proteinExistence type="predicted"/>
<comment type="caution">
    <text evidence="2">The sequence shown here is derived from an EMBL/GenBank/DDBJ whole genome shotgun (WGS) entry which is preliminary data.</text>
</comment>
<organism evidence="2 3">
    <name type="scientific">Phyllosticta capitalensis</name>
    <dbReference type="NCBI Taxonomy" id="121624"/>
    <lineage>
        <taxon>Eukaryota</taxon>
        <taxon>Fungi</taxon>
        <taxon>Dikarya</taxon>
        <taxon>Ascomycota</taxon>
        <taxon>Pezizomycotina</taxon>
        <taxon>Dothideomycetes</taxon>
        <taxon>Dothideomycetes incertae sedis</taxon>
        <taxon>Botryosphaeriales</taxon>
        <taxon>Phyllostictaceae</taxon>
        <taxon>Phyllosticta</taxon>
    </lineage>
</organism>
<feature type="compositionally biased region" description="Basic and acidic residues" evidence="1">
    <location>
        <begin position="608"/>
        <end position="627"/>
    </location>
</feature>
<feature type="compositionally biased region" description="Acidic residues" evidence="1">
    <location>
        <begin position="628"/>
        <end position="653"/>
    </location>
</feature>
<protein>
    <submittedName>
        <fullName evidence="2">Uncharacterized protein</fullName>
    </submittedName>
</protein>
<evidence type="ECO:0000313" key="3">
    <source>
        <dbReference type="Proteomes" id="UP001492380"/>
    </source>
</evidence>
<dbReference type="Proteomes" id="UP001492380">
    <property type="component" value="Unassembled WGS sequence"/>
</dbReference>
<sequence length="743" mass="84027">MASAPDIITYVGVPLTVLADAANGEVTVVVDSISCVHPGLWPDPDKKSGVQCTLTPGMLFKRWSHRVFFRYLHACEPMWTKLCSAWSNIILRWLPSVQETYRFSDIDADNFVGNLGEENKKMPAVWSWTGEGLSLVPKPFCLDEPDLLFRPWMAVAAKLGVCIHRELQYSHGLFLKRPALSFTVGMDMEIPKHPALAMDATDFLWFALALSVNPLTFDPTKAGFTYGKRCGCDKRPIMRFFDIEDDWCFELVRGGTKQQYSIRLALAWFNIVCSERDGSIFCRRLLEPTTEEAPLSKEFFDVYGFDPIKYKRSDHKAKRRALAAAIEWGYKVSWRNSHQSTEVAFPISQYMLETRERSLCYLFGLDWLTPKLVELFHEKAIFATLPAVSPSSNSFQETSAAEPTFLTIDCTGAEQETNKEDETLDQPNEHHDDFSSEACAEFLEKSVAQHREDVLQGKLPANSPHTVIKFQQNSFASSVLDCLRKQCTESQYLKKTVQAREFLRRLRNKVKECQDRSASKDDTRKAAIEVFMKLRRILSNPLLQSDEDSGFPGALSHTFCYLPFMENFFGVVEIDDVIDSLNTEDDSSNDSDDGSEEDVSEDGSEENGPEKHSSEKDGSKEDDSKDGSDEDASEDGSEEDGSEENGSEDEESDNSTMLLAHVLLGCLDWGNTQRTTWELDEAVSSDLQEIHKKLQNPNFDPDDLCQFLDEAAKRAGCGIYTASEEPVCELFKKFREKETVYLI</sequence>